<accession>A0A9X2G2Y9</accession>
<name>A0A9X2G2Y9_9MICO</name>
<evidence type="ECO:0000313" key="3">
    <source>
        <dbReference type="Proteomes" id="UP001139493"/>
    </source>
</evidence>
<evidence type="ECO:0000256" key="1">
    <source>
        <dbReference type="SAM" id="MobiDB-lite"/>
    </source>
</evidence>
<gene>
    <name evidence="2" type="ORF">APR03_001723</name>
</gene>
<protein>
    <submittedName>
        <fullName evidence="2">Uncharacterized protein</fullName>
    </submittedName>
</protein>
<feature type="region of interest" description="Disordered" evidence="1">
    <location>
        <begin position="668"/>
        <end position="717"/>
    </location>
</feature>
<proteinExistence type="predicted"/>
<dbReference type="Proteomes" id="UP001139493">
    <property type="component" value="Unassembled WGS sequence"/>
</dbReference>
<dbReference type="RefSeq" id="WP_253834700.1">
    <property type="nucleotide sequence ID" value="NZ_JAMTCS010000004.1"/>
</dbReference>
<sequence length="717" mass="79127">MSVTTDARKRLPTVLLALALIFSFVTVPNAESASAAPLTGKLCRDLFKLPKPTGPPRSTMPDPAEFAGLGELALDYVNPAEPVRNAVLPSDDPAKVRAEFGTRYRGKSVGTEGHLFARWNAYLDQHPELKTKAQINGAFDGWRSSYVTVHDNNARGHAFHKLVVEKLGLTGDDWLCEKTMGPKGKGVRVDIIHRHTRFAIEVKAGSGYTREQLLRYQALVNDKTLSRATYVHGQEPDKATKEALKNAGADSARVKVKPRITNAQPNLPGGAGCATGKAQTLAARCAPGPIDPNAKGQNSKVQDMAKQTGRTPEEARRYQNLPRELGARQDGFRRPGGIDWSTLELSYLEVDPGTGDVGYSFQADDNPDEAANPSFGGEDVLDLSSDAFYTWLALPDQVFWVNLNPDHPDQVTDPLFADTKAARVLLEADLEMKRDFTALTNPATEVGAAYWDSLRTNPDGSVCWPSTRQWIFAAPAKVRQEGDRLYILDAPLSVGKERMEFTNYPDGQEPCTATDEIMDHNFRMAQEHLAPAVEQLINTDPKYADLRSVYRARVAAAWVKQRNEANPGPYDEIIDSGDVSFWPEGTDWEAKDVWDDMMENDWTRVQFEVTREEIVDGEPYTWVYPIYGGVELDKSPRKQTPTAEFRRDHAELPRTVQESRVDIVGYGDEDAFVGGGTAQLPVEPEPSPEPTPPPAPEPTPTPDDPPGRKEPQLVATG</sequence>
<comment type="caution">
    <text evidence="2">The sequence shown here is derived from an EMBL/GenBank/DDBJ whole genome shotgun (WGS) entry which is preliminary data.</text>
</comment>
<feature type="region of interest" description="Disordered" evidence="1">
    <location>
        <begin position="289"/>
        <end position="318"/>
    </location>
</feature>
<evidence type="ECO:0000313" key="2">
    <source>
        <dbReference type="EMBL" id="MCP2264387.1"/>
    </source>
</evidence>
<dbReference type="AlphaFoldDB" id="A0A9X2G2Y9"/>
<dbReference type="EMBL" id="JAMTCS010000004">
    <property type="protein sequence ID" value="MCP2264387.1"/>
    <property type="molecule type" value="Genomic_DNA"/>
</dbReference>
<reference evidence="2" key="1">
    <citation type="submission" date="2022-06" db="EMBL/GenBank/DDBJ databases">
        <title>Genomic Encyclopedia of Archaeal and Bacterial Type Strains, Phase II (KMG-II): from individual species to whole genera.</title>
        <authorList>
            <person name="Goeker M."/>
        </authorList>
    </citation>
    <scope>NUCLEOTIDE SEQUENCE</scope>
    <source>
        <strain evidence="2">DSM 26652</strain>
    </source>
</reference>
<feature type="compositionally biased region" description="Pro residues" evidence="1">
    <location>
        <begin position="683"/>
        <end position="704"/>
    </location>
</feature>
<organism evidence="2 3">
    <name type="scientific">Promicromonospora thailandica</name>
    <dbReference type="NCBI Taxonomy" id="765201"/>
    <lineage>
        <taxon>Bacteria</taxon>
        <taxon>Bacillati</taxon>
        <taxon>Actinomycetota</taxon>
        <taxon>Actinomycetes</taxon>
        <taxon>Micrococcales</taxon>
        <taxon>Promicromonosporaceae</taxon>
        <taxon>Promicromonospora</taxon>
    </lineage>
</organism>
<keyword evidence="3" id="KW-1185">Reference proteome</keyword>